<dbReference type="SUPFAM" id="SSF82199">
    <property type="entry name" value="SET domain"/>
    <property type="match status" value="1"/>
</dbReference>
<comment type="caution">
    <text evidence="3">The sequence shown here is derived from an EMBL/GenBank/DDBJ whole genome shotgun (WGS) entry which is preliminary data.</text>
</comment>
<dbReference type="EMBL" id="CAJNIZ010007894">
    <property type="protein sequence ID" value="CAE7262252.1"/>
    <property type="molecule type" value="Genomic_DNA"/>
</dbReference>
<feature type="region of interest" description="Disordered" evidence="1">
    <location>
        <begin position="1"/>
        <end position="29"/>
    </location>
</feature>
<dbReference type="InterPro" id="IPR046341">
    <property type="entry name" value="SET_dom_sf"/>
</dbReference>
<reference evidence="3" key="1">
    <citation type="submission" date="2021-02" db="EMBL/GenBank/DDBJ databases">
        <authorList>
            <person name="Dougan E. K."/>
            <person name="Rhodes N."/>
            <person name="Thang M."/>
            <person name="Chan C."/>
        </authorList>
    </citation>
    <scope>NUCLEOTIDE SEQUENCE</scope>
</reference>
<feature type="domain" description="SET" evidence="2">
    <location>
        <begin position="22"/>
        <end position="140"/>
    </location>
</feature>
<dbReference type="AlphaFoldDB" id="A0A812MDD9"/>
<organism evidence="3 4">
    <name type="scientific">Symbiodinium pilosum</name>
    <name type="common">Dinoflagellate</name>
    <dbReference type="NCBI Taxonomy" id="2952"/>
    <lineage>
        <taxon>Eukaryota</taxon>
        <taxon>Sar</taxon>
        <taxon>Alveolata</taxon>
        <taxon>Dinophyceae</taxon>
        <taxon>Suessiales</taxon>
        <taxon>Symbiodiniaceae</taxon>
        <taxon>Symbiodinium</taxon>
    </lineage>
</organism>
<protein>
    <submittedName>
        <fullName evidence="3">SET5 protein</fullName>
    </submittedName>
</protein>
<dbReference type="Pfam" id="PF00856">
    <property type="entry name" value="SET"/>
    <property type="match status" value="1"/>
</dbReference>
<dbReference type="PANTHER" id="PTHR47643:SF2">
    <property type="entry name" value="TPR DOMAIN PROTEIN (AFU_ORTHOLOGUE AFUA_5G12710)"/>
    <property type="match status" value="1"/>
</dbReference>
<dbReference type="CDD" id="cd20071">
    <property type="entry name" value="SET_SMYD"/>
    <property type="match status" value="1"/>
</dbReference>
<proteinExistence type="predicted"/>
<dbReference type="OrthoDB" id="419383at2759"/>
<evidence type="ECO:0000256" key="1">
    <source>
        <dbReference type="SAM" id="MobiDB-lite"/>
    </source>
</evidence>
<dbReference type="Proteomes" id="UP000649617">
    <property type="component" value="Unassembled WGS sequence"/>
</dbReference>
<evidence type="ECO:0000313" key="3">
    <source>
        <dbReference type="EMBL" id="CAE7262252.1"/>
    </source>
</evidence>
<dbReference type="InterPro" id="IPR001214">
    <property type="entry name" value="SET_dom"/>
</dbReference>
<dbReference type="PROSITE" id="PS50280">
    <property type="entry name" value="SET"/>
    <property type="match status" value="1"/>
</dbReference>
<dbReference type="Gene3D" id="2.170.270.10">
    <property type="entry name" value="SET domain"/>
    <property type="match status" value="1"/>
</dbReference>
<keyword evidence="4" id="KW-1185">Reference proteome</keyword>
<dbReference type="PANTHER" id="PTHR47643">
    <property type="entry name" value="TPR DOMAIN PROTEIN (AFU_ORTHOLOGUE AFUA_5G12710)"/>
    <property type="match status" value="1"/>
</dbReference>
<accession>A0A812MDD9</accession>
<sequence>MSGVQGGKQASGRESLVQQHAVLQKRKRTRPAAFWNSGWSKVSALANPDALPSGGQDKEEEIQELDEILKFNQIALSDIDSSEAQVRVNSDSQRSGLWLLASFINHSCCPNVQRVILHDRMVVRAAQDLQAGEELVDSYVQVLQPVHRRRSELERSYRFRCNCDRCVLESELLDGQKVQALLERAAGMAGRPSADGVAEWHLVEAAETLVAAALSGAGATAWAADDKSPAQELLLASFSPLFRTLAPALQSGFAASSARLHVALRVWQRFHDVVAAVLPGSEVLCAVSSSLFCTALLLRQNPGACRQELAIALWACHQAYGGGVKVWQIWHRKLFPPAALRAAEVVWHEELARHPPASATPPLPGIDLHAMD</sequence>
<evidence type="ECO:0000313" key="4">
    <source>
        <dbReference type="Proteomes" id="UP000649617"/>
    </source>
</evidence>
<name>A0A812MDD9_SYMPI</name>
<evidence type="ECO:0000259" key="2">
    <source>
        <dbReference type="PROSITE" id="PS50280"/>
    </source>
</evidence>
<dbReference type="InterPro" id="IPR053209">
    <property type="entry name" value="Gramillin-biosynth_MTr"/>
</dbReference>
<gene>
    <name evidence="3" type="primary">SET5</name>
    <name evidence="3" type="ORF">SPIL2461_LOCUS5531</name>
</gene>